<sequence>MVDPNLTAPFSGMSAWFMDDEQPRSFFEMHHGEDMWDMAAREAALSRTIGDGMTDDSRFVVEVLLREGRARDVFSGVRSMVDVGGGTGTIAKAIAAAFPHVECSVLDLPHVVAEAPAGGEVRFIEGDMFEHIPPADAVLLKSVMHDWRDDECVKILRRCKEAIPSREAGGKVIIINMVVGFEKSKGNSTKKEEAQALYDLFLMVFEGGEREEHEWEKIFLEAGFSGYSIIPMLGIRSIIEVYP</sequence>
<evidence type="ECO:0000313" key="5">
    <source>
        <dbReference type="EMBL" id="EMS45261.1"/>
    </source>
</evidence>
<dbReference type="InterPro" id="IPR001077">
    <property type="entry name" value="COMT_C"/>
</dbReference>
<keyword evidence="2 5" id="KW-0808">Transferase</keyword>
<accession>M7YEW1</accession>
<keyword evidence="3" id="KW-0949">S-adenosyl-L-methionine</keyword>
<proteinExistence type="predicted"/>
<dbReference type="PANTHER" id="PTHR11746">
    <property type="entry name" value="O-METHYLTRANSFERASE"/>
    <property type="match status" value="1"/>
</dbReference>
<dbReference type="FunFam" id="3.40.50.150:FF:000057">
    <property type="entry name" value="O-methyltransferase ZRP4"/>
    <property type="match status" value="1"/>
</dbReference>
<evidence type="ECO:0000256" key="2">
    <source>
        <dbReference type="ARBA" id="ARBA00022679"/>
    </source>
</evidence>
<dbReference type="AlphaFoldDB" id="M7YEW1"/>
<keyword evidence="1 5" id="KW-0489">Methyltransferase</keyword>
<dbReference type="SUPFAM" id="SSF53335">
    <property type="entry name" value="S-adenosyl-L-methionine-dependent methyltransferases"/>
    <property type="match status" value="1"/>
</dbReference>
<evidence type="ECO:0000256" key="1">
    <source>
        <dbReference type="ARBA" id="ARBA00022603"/>
    </source>
</evidence>
<dbReference type="InterPro" id="IPR016461">
    <property type="entry name" value="COMT-like"/>
</dbReference>
<dbReference type="GO" id="GO:0008171">
    <property type="term" value="F:O-methyltransferase activity"/>
    <property type="evidence" value="ECO:0007669"/>
    <property type="project" value="InterPro"/>
</dbReference>
<protein>
    <submittedName>
        <fullName evidence="5">O-methyltransferase ZRP4</fullName>
    </submittedName>
</protein>
<dbReference type="STRING" id="4572.M7YEW1"/>
<gene>
    <name evidence="5" type="ORF">TRIUR3_02566</name>
</gene>
<dbReference type="GO" id="GO:0008757">
    <property type="term" value="F:S-adenosylmethionine-dependent methyltransferase activity"/>
    <property type="evidence" value="ECO:0007669"/>
    <property type="project" value="UniProtKB-ARBA"/>
</dbReference>
<name>M7YEW1_TRIUA</name>
<dbReference type="GO" id="GO:0032259">
    <property type="term" value="P:methylation"/>
    <property type="evidence" value="ECO:0007669"/>
    <property type="project" value="UniProtKB-KW"/>
</dbReference>
<dbReference type="eggNOG" id="KOG3178">
    <property type="taxonomic scope" value="Eukaryota"/>
</dbReference>
<dbReference type="PROSITE" id="PS51683">
    <property type="entry name" value="SAM_OMT_II"/>
    <property type="match status" value="1"/>
</dbReference>
<organism evidence="5">
    <name type="scientific">Triticum urartu</name>
    <name type="common">Red wild einkorn</name>
    <name type="synonym">Crithodium urartu</name>
    <dbReference type="NCBI Taxonomy" id="4572"/>
    <lineage>
        <taxon>Eukaryota</taxon>
        <taxon>Viridiplantae</taxon>
        <taxon>Streptophyta</taxon>
        <taxon>Embryophyta</taxon>
        <taxon>Tracheophyta</taxon>
        <taxon>Spermatophyta</taxon>
        <taxon>Magnoliopsida</taxon>
        <taxon>Liliopsida</taxon>
        <taxon>Poales</taxon>
        <taxon>Poaceae</taxon>
        <taxon>BOP clade</taxon>
        <taxon>Pooideae</taxon>
        <taxon>Triticodae</taxon>
        <taxon>Triticeae</taxon>
        <taxon>Triticinae</taxon>
        <taxon>Triticum</taxon>
    </lineage>
</organism>
<dbReference type="InterPro" id="IPR029063">
    <property type="entry name" value="SAM-dependent_MTases_sf"/>
</dbReference>
<dbReference type="Pfam" id="PF00891">
    <property type="entry name" value="Methyltransf_2"/>
    <property type="match status" value="1"/>
</dbReference>
<dbReference type="CDD" id="cd02440">
    <property type="entry name" value="AdoMet_MTases"/>
    <property type="match status" value="1"/>
</dbReference>
<evidence type="ECO:0000259" key="4">
    <source>
        <dbReference type="Pfam" id="PF00891"/>
    </source>
</evidence>
<feature type="domain" description="O-methyltransferase C-terminal" evidence="4">
    <location>
        <begin position="15"/>
        <end position="225"/>
    </location>
</feature>
<dbReference type="EMBL" id="KD288822">
    <property type="protein sequence ID" value="EMS45261.1"/>
    <property type="molecule type" value="Genomic_DNA"/>
</dbReference>
<evidence type="ECO:0000256" key="3">
    <source>
        <dbReference type="ARBA" id="ARBA00022691"/>
    </source>
</evidence>
<dbReference type="Gene3D" id="3.40.50.150">
    <property type="entry name" value="Vaccinia Virus protein VP39"/>
    <property type="match status" value="1"/>
</dbReference>
<dbReference type="OMA" id="FEMAHGA"/>
<reference evidence="5" key="1">
    <citation type="journal article" date="2013" name="Nature">
        <title>Draft genome of the wheat A-genome progenitor Triticum urartu.</title>
        <authorList>
            <person name="Ling H.Q."/>
            <person name="Zhao S."/>
            <person name="Liu D."/>
            <person name="Wang J."/>
            <person name="Sun H."/>
            <person name="Zhang C."/>
            <person name="Fan H."/>
            <person name="Li D."/>
            <person name="Dong L."/>
            <person name="Tao Y."/>
            <person name="Gao C."/>
            <person name="Wu H."/>
            <person name="Li Y."/>
            <person name="Cui Y."/>
            <person name="Guo X."/>
            <person name="Zheng S."/>
            <person name="Wang B."/>
            <person name="Yu K."/>
            <person name="Liang Q."/>
            <person name="Yang W."/>
            <person name="Lou X."/>
            <person name="Chen J."/>
            <person name="Feng M."/>
            <person name="Jian J."/>
            <person name="Zhang X."/>
            <person name="Luo G."/>
            <person name="Jiang Y."/>
            <person name="Liu J."/>
            <person name="Wang Z."/>
            <person name="Sha Y."/>
            <person name="Zhang B."/>
            <person name="Wu H."/>
            <person name="Tang D."/>
            <person name="Shen Q."/>
            <person name="Xue P."/>
            <person name="Zou S."/>
            <person name="Wang X."/>
            <person name="Liu X."/>
            <person name="Wang F."/>
            <person name="Yang Y."/>
            <person name="An X."/>
            <person name="Dong Z."/>
            <person name="Zhang K."/>
            <person name="Zhang X."/>
            <person name="Luo M.C."/>
            <person name="Dvorak J."/>
            <person name="Tong Y."/>
            <person name="Wang J."/>
            <person name="Yang H."/>
            <person name="Li Z."/>
            <person name="Wang D."/>
            <person name="Zhang A."/>
            <person name="Wang J."/>
        </authorList>
    </citation>
    <scope>NUCLEOTIDE SEQUENCE</scope>
</reference>